<accession>A0ABR7CX34</accession>
<proteinExistence type="predicted"/>
<organism evidence="3 4">
    <name type="scientific">Butyricimonas hominis</name>
    <dbReference type="NCBI Taxonomy" id="2763032"/>
    <lineage>
        <taxon>Bacteria</taxon>
        <taxon>Pseudomonadati</taxon>
        <taxon>Bacteroidota</taxon>
        <taxon>Bacteroidia</taxon>
        <taxon>Bacteroidales</taxon>
        <taxon>Odoribacteraceae</taxon>
        <taxon>Butyricimonas</taxon>
    </lineage>
</organism>
<protein>
    <submittedName>
        <fullName evidence="3">RagB/SusD family nutrient uptake outer membrane protein</fullName>
    </submittedName>
</protein>
<reference evidence="3 4" key="1">
    <citation type="submission" date="2020-08" db="EMBL/GenBank/DDBJ databases">
        <title>Genome public.</title>
        <authorList>
            <person name="Liu C."/>
            <person name="Sun Q."/>
        </authorList>
    </citation>
    <scope>NUCLEOTIDE SEQUENCE [LARGE SCALE GENOMIC DNA]</scope>
    <source>
        <strain evidence="3 4">NSJ-56</strain>
    </source>
</reference>
<sequence>MKKLIYLLLLLPLGFFNSCDEFLDVSSKQEMLQDETFESQNGVHMYVNGVYRLLSETSLYGRELTWGVASVLGNNYNSTSSSNLGTNYYNVSKYTWEYSGVQTIMTNIWAKGYNVIANCNNIIQEISKKDTSFFEFGSMEKNMILGEMYGIRAMMHFDLLRLFAPAPVTNPTGLAMPYVTTYPDHQPEHKSVNDVLASIIADMEKAKGILAPVDTIFCLSWNQSTSGRIYQSSTYSSAPPNDFVSYRGMRMNYMAATGLLARMYLYKGDYDKAYERALEALEFVNAGWYRWTSSSYQYSSNAASQYPKRFDELLLCFSNNNSYDNWEAYTTGSYANCFVMNANYLASLFKGDEDDYRLRGMYGTNGVTGRYNNNKRWLVWERPQSTSSSVSASVSDQGPLLPLLRFSELYHIQLECMLLHRNERREAIELLNTMRAKRGCKLNIEQETTKEVLLEILYNDIIRETLTEGQTFFMFKRLNRDIYNGATNIEMKPENWYAPLPDGETSYL</sequence>
<evidence type="ECO:0000256" key="1">
    <source>
        <dbReference type="SAM" id="SignalP"/>
    </source>
</evidence>
<name>A0ABR7CX34_9BACT</name>
<evidence type="ECO:0000259" key="2">
    <source>
        <dbReference type="Pfam" id="PF14322"/>
    </source>
</evidence>
<dbReference type="InterPro" id="IPR033985">
    <property type="entry name" value="SusD-like_N"/>
</dbReference>
<feature type="signal peptide" evidence="1">
    <location>
        <begin position="1"/>
        <end position="18"/>
    </location>
</feature>
<feature type="chain" id="PRO_5046934125" evidence="1">
    <location>
        <begin position="19"/>
        <end position="508"/>
    </location>
</feature>
<dbReference type="SUPFAM" id="SSF48452">
    <property type="entry name" value="TPR-like"/>
    <property type="match status" value="1"/>
</dbReference>
<dbReference type="InterPro" id="IPR011990">
    <property type="entry name" value="TPR-like_helical_dom_sf"/>
</dbReference>
<dbReference type="Pfam" id="PF14322">
    <property type="entry name" value="SusD-like_3"/>
    <property type="match status" value="1"/>
</dbReference>
<dbReference type="EMBL" id="JACOOH010000001">
    <property type="protein sequence ID" value="MBC5619710.1"/>
    <property type="molecule type" value="Genomic_DNA"/>
</dbReference>
<dbReference type="Gene3D" id="1.25.40.900">
    <property type="match status" value="1"/>
</dbReference>
<dbReference type="Proteomes" id="UP000646484">
    <property type="component" value="Unassembled WGS sequence"/>
</dbReference>
<dbReference type="Gene3D" id="2.20.20.130">
    <property type="match status" value="1"/>
</dbReference>
<dbReference type="RefSeq" id="WP_099291025.1">
    <property type="nucleotide sequence ID" value="NZ_JACOOH010000001.1"/>
</dbReference>
<dbReference type="Gene3D" id="1.25.40.390">
    <property type="match status" value="1"/>
</dbReference>
<gene>
    <name evidence="3" type="ORF">H8S64_01205</name>
</gene>
<keyword evidence="4" id="KW-1185">Reference proteome</keyword>
<feature type="domain" description="SusD-like N-terminal" evidence="2">
    <location>
        <begin position="21"/>
        <end position="211"/>
    </location>
</feature>
<evidence type="ECO:0000313" key="4">
    <source>
        <dbReference type="Proteomes" id="UP000646484"/>
    </source>
</evidence>
<keyword evidence="1" id="KW-0732">Signal</keyword>
<evidence type="ECO:0000313" key="3">
    <source>
        <dbReference type="EMBL" id="MBC5619710.1"/>
    </source>
</evidence>
<comment type="caution">
    <text evidence="3">The sequence shown here is derived from an EMBL/GenBank/DDBJ whole genome shotgun (WGS) entry which is preliminary data.</text>
</comment>